<dbReference type="SUPFAM" id="SSF46894">
    <property type="entry name" value="C-terminal effector domain of the bipartite response regulators"/>
    <property type="match status" value="1"/>
</dbReference>
<evidence type="ECO:0000256" key="2">
    <source>
        <dbReference type="ARBA" id="ARBA00023125"/>
    </source>
</evidence>
<dbReference type="PANTHER" id="PTHR44688:SF16">
    <property type="entry name" value="DNA-BINDING TRANSCRIPTIONAL ACTIVATOR DEVR_DOSR"/>
    <property type="match status" value="1"/>
</dbReference>
<keyword evidence="3" id="KW-0804">Transcription</keyword>
<dbReference type="InterPro" id="IPR000792">
    <property type="entry name" value="Tscrpt_reg_LuxR_C"/>
</dbReference>
<reference evidence="5 6" key="1">
    <citation type="submission" date="2018-10" db="EMBL/GenBank/DDBJ databases">
        <title>Draft genome sequence of Bacillus salarius IM0101, isolated from a hypersaline soil in Inner Mongolia, China.</title>
        <authorList>
            <person name="Yamprayoonswat W."/>
            <person name="Boonvisut S."/>
            <person name="Jumpathong W."/>
            <person name="Sittihan S."/>
            <person name="Ruangsuj P."/>
            <person name="Wanthongcharoen S."/>
            <person name="Thongpramul N."/>
            <person name="Pimmason S."/>
            <person name="Yu B."/>
            <person name="Yasawong M."/>
        </authorList>
    </citation>
    <scope>NUCLEOTIDE SEQUENCE [LARGE SCALE GENOMIC DNA]</scope>
    <source>
        <strain evidence="5 6">IM0101</strain>
    </source>
</reference>
<name>A0A3R9QGG9_9BACI</name>
<evidence type="ECO:0000313" key="5">
    <source>
        <dbReference type="EMBL" id="RSL30002.1"/>
    </source>
</evidence>
<evidence type="ECO:0000259" key="4">
    <source>
        <dbReference type="PROSITE" id="PS50043"/>
    </source>
</evidence>
<dbReference type="OrthoDB" id="2965189at2"/>
<dbReference type="GO" id="GO:0006355">
    <property type="term" value="P:regulation of DNA-templated transcription"/>
    <property type="evidence" value="ECO:0007669"/>
    <property type="project" value="InterPro"/>
</dbReference>
<keyword evidence="6" id="KW-1185">Reference proteome</keyword>
<dbReference type="Gene3D" id="3.40.50.2300">
    <property type="match status" value="1"/>
</dbReference>
<dbReference type="GO" id="GO:0003677">
    <property type="term" value="F:DNA binding"/>
    <property type="evidence" value="ECO:0007669"/>
    <property type="project" value="UniProtKB-KW"/>
</dbReference>
<gene>
    <name evidence="5" type="ORF">D7Z54_28275</name>
</gene>
<organism evidence="5 6">
    <name type="scientific">Salibacterium salarium</name>
    <dbReference type="NCBI Taxonomy" id="284579"/>
    <lineage>
        <taxon>Bacteria</taxon>
        <taxon>Bacillati</taxon>
        <taxon>Bacillota</taxon>
        <taxon>Bacilli</taxon>
        <taxon>Bacillales</taxon>
        <taxon>Bacillaceae</taxon>
    </lineage>
</organism>
<feature type="domain" description="HTH luxR-type" evidence="4">
    <location>
        <begin position="160"/>
        <end position="225"/>
    </location>
</feature>
<dbReference type="PROSITE" id="PS50043">
    <property type="entry name" value="HTH_LUXR_2"/>
    <property type="match status" value="1"/>
</dbReference>
<dbReference type="InterPro" id="IPR016032">
    <property type="entry name" value="Sig_transdc_resp-reg_C-effctor"/>
</dbReference>
<dbReference type="Proteomes" id="UP000275076">
    <property type="component" value="Unassembled WGS sequence"/>
</dbReference>
<dbReference type="AlphaFoldDB" id="A0A3R9QGG9"/>
<proteinExistence type="predicted"/>
<dbReference type="CDD" id="cd06170">
    <property type="entry name" value="LuxR_C_like"/>
    <property type="match status" value="1"/>
</dbReference>
<evidence type="ECO:0000313" key="6">
    <source>
        <dbReference type="Proteomes" id="UP000275076"/>
    </source>
</evidence>
<comment type="caution">
    <text evidence="5">The sequence shown here is derived from an EMBL/GenBank/DDBJ whole genome shotgun (WGS) entry which is preliminary data.</text>
</comment>
<dbReference type="RefSeq" id="WP_125561477.1">
    <property type="nucleotide sequence ID" value="NZ_RBVX01000045.1"/>
</dbReference>
<evidence type="ECO:0000256" key="3">
    <source>
        <dbReference type="ARBA" id="ARBA00023163"/>
    </source>
</evidence>
<dbReference type="PANTHER" id="PTHR44688">
    <property type="entry name" value="DNA-BINDING TRANSCRIPTIONAL ACTIVATOR DEVR_DOSR"/>
    <property type="match status" value="1"/>
</dbReference>
<dbReference type="Pfam" id="PF00196">
    <property type="entry name" value="GerE"/>
    <property type="match status" value="1"/>
</dbReference>
<sequence length="232" mass="26570">MEERVQAKIQRPVLFLDLGTGHTLNVMNESLKQETRGTYSPFLNEVSSLTQLYMEEGKVYYMQDSFDHLLRTLLHVKSGKNYCKVIVNVPLLHKNVIEDFVHHGANGVLQDDKDTASWIANLKSALTYQAYMDPTFQTQIIQKINKSKVNQNQRDLELVTENVEKTLSDAEIRVFEKLIEGKSNQKIAKEIFLTVATVNNHMSHITRKMNATSKVHAIKKAIEQDWVRLIGA</sequence>
<dbReference type="EMBL" id="RBVX01000045">
    <property type="protein sequence ID" value="RSL30002.1"/>
    <property type="molecule type" value="Genomic_DNA"/>
</dbReference>
<evidence type="ECO:0000256" key="1">
    <source>
        <dbReference type="ARBA" id="ARBA00023015"/>
    </source>
</evidence>
<keyword evidence="2 5" id="KW-0238">DNA-binding</keyword>
<dbReference type="SMART" id="SM00421">
    <property type="entry name" value="HTH_LUXR"/>
    <property type="match status" value="1"/>
</dbReference>
<protein>
    <submittedName>
        <fullName evidence="5">DNA-binding response regulator</fullName>
    </submittedName>
</protein>
<accession>A0A3R9QGG9</accession>
<keyword evidence="1" id="KW-0805">Transcription regulation</keyword>
<dbReference type="PROSITE" id="PS00622">
    <property type="entry name" value="HTH_LUXR_1"/>
    <property type="match status" value="1"/>
</dbReference>
<dbReference type="PRINTS" id="PR00038">
    <property type="entry name" value="HTHLUXR"/>
</dbReference>